<feature type="non-terminal residue" evidence="2">
    <location>
        <position position="80"/>
    </location>
</feature>
<organism evidence="2 3">
    <name type="scientific">Rotaria socialis</name>
    <dbReference type="NCBI Taxonomy" id="392032"/>
    <lineage>
        <taxon>Eukaryota</taxon>
        <taxon>Metazoa</taxon>
        <taxon>Spiralia</taxon>
        <taxon>Gnathifera</taxon>
        <taxon>Rotifera</taxon>
        <taxon>Eurotatoria</taxon>
        <taxon>Bdelloidea</taxon>
        <taxon>Philodinida</taxon>
        <taxon>Philodinidae</taxon>
        <taxon>Rotaria</taxon>
    </lineage>
</organism>
<feature type="non-terminal residue" evidence="2">
    <location>
        <position position="1"/>
    </location>
</feature>
<keyword evidence="3" id="KW-1185">Reference proteome</keyword>
<dbReference type="AlphaFoldDB" id="A0A821XYU6"/>
<comment type="caution">
    <text evidence="2">The sequence shown here is derived from an EMBL/GenBank/DDBJ whole genome shotgun (WGS) entry which is preliminary data.</text>
</comment>
<evidence type="ECO:0000256" key="1">
    <source>
        <dbReference type="SAM" id="MobiDB-lite"/>
    </source>
</evidence>
<name>A0A821XYU6_9BILA</name>
<reference evidence="2" key="1">
    <citation type="submission" date="2021-02" db="EMBL/GenBank/DDBJ databases">
        <authorList>
            <person name="Nowell W R."/>
        </authorList>
    </citation>
    <scope>NUCLEOTIDE SEQUENCE</scope>
</reference>
<accession>A0A821XYU6</accession>
<feature type="region of interest" description="Disordered" evidence="1">
    <location>
        <begin position="52"/>
        <end position="80"/>
    </location>
</feature>
<dbReference type="Proteomes" id="UP000663873">
    <property type="component" value="Unassembled WGS sequence"/>
</dbReference>
<sequence>TPHDHKPLFSLTERRQSLPSLLHNLLEPSSSAQHRPSISTVLNHILVDNVNHEQQQSSTLSQSSTSLTESDDSSDHHNMN</sequence>
<proteinExistence type="predicted"/>
<protein>
    <submittedName>
        <fullName evidence="2">Uncharacterized protein</fullName>
    </submittedName>
</protein>
<gene>
    <name evidence="2" type="ORF">UJA718_LOCUS47727</name>
</gene>
<feature type="compositionally biased region" description="Low complexity" evidence="1">
    <location>
        <begin position="53"/>
        <end position="68"/>
    </location>
</feature>
<dbReference type="EMBL" id="CAJOBP010091930">
    <property type="protein sequence ID" value="CAF4950354.1"/>
    <property type="molecule type" value="Genomic_DNA"/>
</dbReference>
<evidence type="ECO:0000313" key="2">
    <source>
        <dbReference type="EMBL" id="CAF4950354.1"/>
    </source>
</evidence>
<evidence type="ECO:0000313" key="3">
    <source>
        <dbReference type="Proteomes" id="UP000663873"/>
    </source>
</evidence>